<comment type="function">
    <text evidence="9">Catalyzes the hydroxylation of the N(6)-(4-aminobutyl)-L-lysine intermediate to form hypusine, an essential post-translational modification only found in mature eIF-5A factor.</text>
</comment>
<feature type="binding site" evidence="9">
    <location>
        <position position="241"/>
    </location>
    <ligand>
        <name>Fe cation</name>
        <dbReference type="ChEBI" id="CHEBI:24875"/>
        <label>2</label>
    </ligand>
</feature>
<feature type="binding site" evidence="9">
    <location>
        <position position="85"/>
    </location>
    <ligand>
        <name>Fe cation</name>
        <dbReference type="ChEBI" id="CHEBI:24875"/>
        <label>1</label>
    </ligand>
</feature>
<dbReference type="VEuPathDB" id="VectorBase:LDEU002808"/>
<protein>
    <recommendedName>
        <fullName evidence="9">Deoxyhypusine hydroxylase</fullName>
        <shortName evidence="9">DOHH</shortName>
        <ecNumber evidence="9">1.14.99.29</ecNumber>
    </recommendedName>
    <alternativeName>
        <fullName evidence="9">Deoxyhypusine dioxygenase</fullName>
    </alternativeName>
    <alternativeName>
        <fullName evidence="9">Deoxyhypusine monooxygenase</fullName>
    </alternativeName>
</protein>
<keyword evidence="11" id="KW-1185">Reference proteome</keyword>
<name>A0A443SNZ2_9ACAR</name>
<sequence length="302" mass="33812">MLCELGNVLNDNKQSLANRFRALFALRNDGSDKAVDFIADTLKTDQSALLKHECCFCLGQMQNEYAFDCLVKVLKNVDEHPMVRHEAAEALGAIGSPACMKIVQQFCDDNVVEVAQTCQLAVERINWLNKNEKEEKSIYNTVDPTPAAPLLPVVTLKEMLISQESSLYDKYRAMFALRNNATDEAVVALGEALVAYKDDPLNALLKHEIAFVLGQIQSPVSVKYLKTLLSDLRENEMVRHECAEALGSIANDEANVILDNFKKDEVDVVRESVEIALDMAEYENSDSQFLFLDDLVKNEKSK</sequence>
<keyword evidence="4" id="KW-0677">Repeat</keyword>
<gene>
    <name evidence="10" type="ORF">B4U80_10779</name>
</gene>
<evidence type="ECO:0000256" key="3">
    <source>
        <dbReference type="ARBA" id="ARBA00022723"/>
    </source>
</evidence>
<dbReference type="Gene3D" id="1.25.10.10">
    <property type="entry name" value="Leucine-rich Repeat Variant"/>
    <property type="match status" value="2"/>
</dbReference>
<keyword evidence="7 9" id="KW-0503">Monooxygenase</keyword>
<keyword evidence="6 9" id="KW-0408">Iron</keyword>
<evidence type="ECO:0000313" key="11">
    <source>
        <dbReference type="Proteomes" id="UP000288716"/>
    </source>
</evidence>
<dbReference type="InterPro" id="IPR011989">
    <property type="entry name" value="ARM-like"/>
</dbReference>
<dbReference type="GO" id="GO:0046872">
    <property type="term" value="F:metal ion binding"/>
    <property type="evidence" value="ECO:0007669"/>
    <property type="project" value="UniProtKB-KW"/>
</dbReference>
<accession>A0A443SNZ2</accession>
<comment type="pathway">
    <text evidence="2 9">Protein modification; eIF5A hypusination.</text>
</comment>
<evidence type="ECO:0000313" key="10">
    <source>
        <dbReference type="EMBL" id="RWS29234.1"/>
    </source>
</evidence>
<dbReference type="SUPFAM" id="SSF48371">
    <property type="entry name" value="ARM repeat"/>
    <property type="match status" value="1"/>
</dbReference>
<evidence type="ECO:0000256" key="1">
    <source>
        <dbReference type="ARBA" id="ARBA00000068"/>
    </source>
</evidence>
<comment type="caution">
    <text evidence="10">The sequence shown here is derived from an EMBL/GenBank/DDBJ whole genome shotgun (WGS) entry which is preliminary data.</text>
</comment>
<evidence type="ECO:0000256" key="7">
    <source>
        <dbReference type="ARBA" id="ARBA00023033"/>
    </source>
</evidence>
<comment type="similarity">
    <text evidence="9">Belongs to the deoxyhypusine hydroxylase family.</text>
</comment>
<evidence type="ECO:0000256" key="8">
    <source>
        <dbReference type="ARBA" id="ARBA00023256"/>
    </source>
</evidence>
<proteinExistence type="inferred from homology"/>
<feature type="binding site" evidence="9">
    <location>
        <position position="52"/>
    </location>
    <ligand>
        <name>Fe cation</name>
        <dbReference type="ChEBI" id="CHEBI:24875"/>
        <label>1</label>
    </ligand>
</feature>
<keyword evidence="8 9" id="KW-0386">Hypusine biosynthesis</keyword>
<keyword evidence="5 9" id="KW-0560">Oxidoreductase</keyword>
<dbReference type="HAMAP" id="MF_03101">
    <property type="entry name" value="Deoxyhypusine_hydroxylase"/>
    <property type="match status" value="1"/>
</dbReference>
<dbReference type="EC" id="1.14.99.29" evidence="9"/>
<dbReference type="PANTHER" id="PTHR12697">
    <property type="entry name" value="PBS LYASE HEAT-LIKE PROTEIN"/>
    <property type="match status" value="1"/>
</dbReference>
<evidence type="ECO:0000256" key="9">
    <source>
        <dbReference type="HAMAP-Rule" id="MF_03101"/>
    </source>
</evidence>
<evidence type="ECO:0000256" key="2">
    <source>
        <dbReference type="ARBA" id="ARBA00005041"/>
    </source>
</evidence>
<feature type="binding site" evidence="9">
    <location>
        <position position="53"/>
    </location>
    <ligand>
        <name>Fe cation</name>
        <dbReference type="ChEBI" id="CHEBI:24875"/>
        <label>1</label>
    </ligand>
</feature>
<evidence type="ECO:0000256" key="5">
    <source>
        <dbReference type="ARBA" id="ARBA00023002"/>
    </source>
</evidence>
<dbReference type="PANTHER" id="PTHR12697:SF5">
    <property type="entry name" value="DEOXYHYPUSINE HYDROXYLASE"/>
    <property type="match status" value="1"/>
</dbReference>
<reference evidence="10 11" key="1">
    <citation type="journal article" date="2018" name="Gigascience">
        <title>Genomes of trombidid mites reveal novel predicted allergens and laterally-transferred genes associated with secondary metabolism.</title>
        <authorList>
            <person name="Dong X."/>
            <person name="Chaisiri K."/>
            <person name="Xia D."/>
            <person name="Armstrong S.D."/>
            <person name="Fang Y."/>
            <person name="Donnelly M.J."/>
            <person name="Kadowaki T."/>
            <person name="McGarry J.W."/>
            <person name="Darby A.C."/>
            <person name="Makepeace B.L."/>
        </authorList>
    </citation>
    <scope>NUCLEOTIDE SEQUENCE [LARGE SCALE GENOMIC DNA]</scope>
    <source>
        <strain evidence="10">UoL-UT</strain>
    </source>
</reference>
<dbReference type="InterPro" id="IPR004155">
    <property type="entry name" value="PBS_lyase_HEAT"/>
</dbReference>
<comment type="catalytic activity">
    <reaction evidence="1 9">
        <text>[eIF5A protein]-deoxyhypusine + AH2 + O2 = [eIF5A protein]-hypusine + A + H2O</text>
        <dbReference type="Rhea" id="RHEA:14101"/>
        <dbReference type="Rhea" id="RHEA-COMP:10144"/>
        <dbReference type="Rhea" id="RHEA-COMP:12592"/>
        <dbReference type="ChEBI" id="CHEBI:13193"/>
        <dbReference type="ChEBI" id="CHEBI:15377"/>
        <dbReference type="ChEBI" id="CHEBI:15379"/>
        <dbReference type="ChEBI" id="CHEBI:17499"/>
        <dbReference type="ChEBI" id="CHEBI:82657"/>
        <dbReference type="ChEBI" id="CHEBI:91175"/>
        <dbReference type="EC" id="1.14.99.29"/>
    </reaction>
</comment>
<dbReference type="Pfam" id="PF13646">
    <property type="entry name" value="HEAT_2"/>
    <property type="match status" value="2"/>
</dbReference>
<dbReference type="UniPathway" id="UPA00354"/>
<dbReference type="EMBL" id="NCKV01001008">
    <property type="protein sequence ID" value="RWS29234.1"/>
    <property type="molecule type" value="Genomic_DNA"/>
</dbReference>
<feature type="binding site" evidence="9">
    <location>
        <position position="240"/>
    </location>
    <ligand>
        <name>Fe cation</name>
        <dbReference type="ChEBI" id="CHEBI:24875"/>
        <label>2</label>
    </ligand>
</feature>
<dbReference type="STRING" id="299467.A0A443SNZ2"/>
<comment type="cofactor">
    <cofactor evidence="9">
        <name>Fe(2+)</name>
        <dbReference type="ChEBI" id="CHEBI:29033"/>
    </cofactor>
    <text evidence="9">Binds 2 Fe(2+) ions per subunit.</text>
</comment>
<feature type="binding site" evidence="9">
    <location>
        <position position="208"/>
    </location>
    <ligand>
        <name>Fe cation</name>
        <dbReference type="ChEBI" id="CHEBI:24875"/>
        <label>2</label>
    </ligand>
</feature>
<dbReference type="InterPro" id="IPR016024">
    <property type="entry name" value="ARM-type_fold"/>
</dbReference>
<evidence type="ECO:0000256" key="6">
    <source>
        <dbReference type="ARBA" id="ARBA00023004"/>
    </source>
</evidence>
<feature type="binding site" evidence="9">
    <location>
        <position position="86"/>
    </location>
    <ligand>
        <name>Fe cation</name>
        <dbReference type="ChEBI" id="CHEBI:24875"/>
        <label>1</label>
    </ligand>
</feature>
<dbReference type="OrthoDB" id="421002at2759"/>
<evidence type="ECO:0000256" key="4">
    <source>
        <dbReference type="ARBA" id="ARBA00022737"/>
    </source>
</evidence>
<keyword evidence="3 9" id="KW-0479">Metal-binding</keyword>
<dbReference type="AlphaFoldDB" id="A0A443SNZ2"/>
<feature type="binding site" evidence="9">
    <location>
        <position position="207"/>
    </location>
    <ligand>
        <name>Fe cation</name>
        <dbReference type="ChEBI" id="CHEBI:24875"/>
        <label>2</label>
    </ligand>
</feature>
<dbReference type="InterPro" id="IPR027517">
    <property type="entry name" value="Deoxyhypusine_hydroxylase"/>
</dbReference>
<dbReference type="GO" id="GO:0019135">
    <property type="term" value="F:deoxyhypusine monooxygenase activity"/>
    <property type="evidence" value="ECO:0007669"/>
    <property type="project" value="UniProtKB-UniRule"/>
</dbReference>
<organism evidence="10 11">
    <name type="scientific">Leptotrombidium deliense</name>
    <dbReference type="NCBI Taxonomy" id="299467"/>
    <lineage>
        <taxon>Eukaryota</taxon>
        <taxon>Metazoa</taxon>
        <taxon>Ecdysozoa</taxon>
        <taxon>Arthropoda</taxon>
        <taxon>Chelicerata</taxon>
        <taxon>Arachnida</taxon>
        <taxon>Acari</taxon>
        <taxon>Acariformes</taxon>
        <taxon>Trombidiformes</taxon>
        <taxon>Prostigmata</taxon>
        <taxon>Anystina</taxon>
        <taxon>Parasitengona</taxon>
        <taxon>Trombiculoidea</taxon>
        <taxon>Trombiculidae</taxon>
        <taxon>Leptotrombidium</taxon>
    </lineage>
</organism>
<dbReference type="SMART" id="SM00567">
    <property type="entry name" value="EZ_HEAT"/>
    <property type="match status" value="6"/>
</dbReference>
<dbReference type="Proteomes" id="UP000288716">
    <property type="component" value="Unassembled WGS sequence"/>
</dbReference>